<dbReference type="AlphaFoldDB" id="B7Z1T3"/>
<accession>B7Z1T3</accession>
<dbReference type="RefSeq" id="NP_001309869.1">
    <property type="nucleotide sequence ID" value="NM_001322940.1"/>
</dbReference>
<dbReference type="DNASU" id="29940"/>
<dbReference type="GeneID" id="29940"/>
<dbReference type="CTD" id="29940"/>
<dbReference type="DisGeNET" id="29940"/>
<dbReference type="RefSeq" id="NP_001309867.1">
    <property type="nucleotide sequence ID" value="NM_001322938.1"/>
</dbReference>
<dbReference type="EMBL" id="AK293872">
    <property type="protein sequence ID" value="BAH11619.1"/>
    <property type="molecule type" value="mRNA"/>
</dbReference>
<reference evidence="1" key="1">
    <citation type="submission" date="2007-10" db="EMBL/GenBank/DDBJ databases">
        <title>NEDO human cDNA sequencing project focused on splicing variants.</title>
        <authorList>
            <person name="Wakamatsu A."/>
            <person name="Yamamoto J."/>
            <person name="Kimura K."/>
            <person name="Ishii S."/>
            <person name="Watanabe K."/>
            <person name="Sugiyama A."/>
            <person name="Murakawa K."/>
            <person name="Kaida T."/>
            <person name="Tsuchiya K."/>
            <person name="Fukuzumi Y."/>
            <person name="Kumagai A."/>
            <person name="Oishi Y."/>
            <person name="Yamamoto S."/>
            <person name="Ono Y."/>
            <person name="Komori Y."/>
            <person name="Yamazaki M."/>
            <person name="Kisu Y."/>
            <person name="Nishikawa T."/>
            <person name="Sugano S."/>
            <person name="Nomura N."/>
            <person name="Isogai T."/>
        </authorList>
    </citation>
    <scope>NUCLEOTIDE SEQUENCE</scope>
    <source>
        <tissue evidence="1">Cerebellum</tissue>
    </source>
</reference>
<dbReference type="OrthoDB" id="5946629at2759"/>
<dbReference type="BioGRID-ORCS" id="29940">
    <property type="hits" value="10 hits in 1149 CRISPR screens"/>
</dbReference>
<name>B7Z1T3_HUMAN</name>
<sequence length="189" mass="20040">MAALKGRQVYWATAGKISGWTWPHAPRRPHVLLLNGIGVGGALGSIDELLCQALSNGLNVPEGSLTSTCAQQPDGLIHTAKWGHVHSLSSHSPGAPNACGVLPGTTVDDGVHQDLQRVLACEQVYDLEGMLDDAHSHELLAVVAAVHHHGVSKALHNGTLSFVEAFGGIPPCTVRIFRRWFGCLGDLEI</sequence>
<proteinExistence type="evidence at transcript level"/>
<protein>
    <submittedName>
        <fullName evidence="1">cDNA FLJ59186</fullName>
    </submittedName>
</protein>
<dbReference type="RefSeq" id="NP_001309866.1">
    <property type="nucleotide sequence ID" value="NM_001322937.1"/>
</dbReference>
<evidence type="ECO:0000313" key="1">
    <source>
        <dbReference type="EMBL" id="BAH11619.1"/>
    </source>
</evidence>
<organism evidence="1">
    <name type="scientific">Homo sapiens</name>
    <name type="common">Human</name>
    <dbReference type="NCBI Taxonomy" id="9606"/>
    <lineage>
        <taxon>Eukaryota</taxon>
        <taxon>Metazoa</taxon>
        <taxon>Chordata</taxon>
        <taxon>Craniata</taxon>
        <taxon>Vertebrata</taxon>
        <taxon>Euteleostomi</taxon>
        <taxon>Mammalia</taxon>
        <taxon>Eutheria</taxon>
        <taxon>Euarchontoglires</taxon>
        <taxon>Primates</taxon>
        <taxon>Haplorrhini</taxon>
        <taxon>Catarrhini</taxon>
        <taxon>Hominidae</taxon>
        <taxon>Homo</taxon>
    </lineage>
</organism>